<dbReference type="OrthoDB" id="5918473at2"/>
<accession>F5J2C1</accession>
<dbReference type="eggNOG" id="COG1403">
    <property type="taxonomic scope" value="Bacteria"/>
</dbReference>
<evidence type="ECO:0008006" key="3">
    <source>
        <dbReference type="Google" id="ProtNLM"/>
    </source>
</evidence>
<dbReference type="Gene3D" id="1.10.30.50">
    <property type="match status" value="1"/>
</dbReference>
<dbReference type="Proteomes" id="UP000004913">
    <property type="component" value="Unassembled WGS sequence"/>
</dbReference>
<dbReference type="EMBL" id="ADLV01000040">
    <property type="protein sequence ID" value="EGK00156.1"/>
    <property type="molecule type" value="Genomic_DNA"/>
</dbReference>
<dbReference type="AlphaFoldDB" id="F5J2C1"/>
<name>F5J2C1_9BACT</name>
<reference evidence="1 2" key="1">
    <citation type="submission" date="2011-04" db="EMBL/GenBank/DDBJ databases">
        <title>The Genome Sequence of Dysgonomonas gadei ATCC BAA-286.</title>
        <authorList>
            <consortium name="The Broad Institute Genome Sequencing Platform"/>
            <person name="Earl A."/>
            <person name="Ward D."/>
            <person name="Feldgarden M."/>
            <person name="Gevers D."/>
            <person name="Pudlo N."/>
            <person name="Martens E."/>
            <person name="Allen-Vercoe E."/>
            <person name="Young S.K."/>
            <person name="Zeng Q."/>
            <person name="Gargeya S."/>
            <person name="Fitzgerald M."/>
            <person name="Haas B."/>
            <person name="Abouelleil A."/>
            <person name="Alvarado L."/>
            <person name="Arachchi H.M."/>
            <person name="Berlin A."/>
            <person name="Brown A."/>
            <person name="Chapman S.B."/>
            <person name="Chen Z."/>
            <person name="Dunbar C."/>
            <person name="Freedman E."/>
            <person name="Gearin G."/>
            <person name="Gellesch M."/>
            <person name="Goldberg J."/>
            <person name="Griggs A."/>
            <person name="Gujja S."/>
            <person name="Heiman D."/>
            <person name="Howarth C."/>
            <person name="Larson L."/>
            <person name="Lui A."/>
            <person name="MacDonald P.J.P."/>
            <person name="Mehta T."/>
            <person name="Montmayeur A."/>
            <person name="Murphy C."/>
            <person name="Neiman D."/>
            <person name="Pearson M."/>
            <person name="Priest M."/>
            <person name="Roberts A."/>
            <person name="Saif S."/>
            <person name="Shea T."/>
            <person name="Shenoy N."/>
            <person name="Sisk P."/>
            <person name="Stolte C."/>
            <person name="Sykes S."/>
            <person name="Yandava C."/>
            <person name="Wortman J."/>
            <person name="Nusbaum C."/>
            <person name="Birren B."/>
        </authorList>
    </citation>
    <scope>NUCLEOTIDE SEQUENCE [LARGE SCALE GENOMIC DNA]</scope>
    <source>
        <strain evidence="1 2">ATCC BAA-286</strain>
    </source>
</reference>
<organism evidence="1 2">
    <name type="scientific">Dysgonomonas gadei ATCC BAA-286</name>
    <dbReference type="NCBI Taxonomy" id="742766"/>
    <lineage>
        <taxon>Bacteria</taxon>
        <taxon>Pseudomonadati</taxon>
        <taxon>Bacteroidota</taxon>
        <taxon>Bacteroidia</taxon>
        <taxon>Bacteroidales</taxon>
        <taxon>Dysgonomonadaceae</taxon>
        <taxon>Dysgonomonas</taxon>
    </lineage>
</organism>
<dbReference type="STRING" id="742766.HMPREF9455_03488"/>
<sequence length="307" mass="35319">MRFVIKKDEDKTAKLASNETLQVLEKIVKTKNRGLITDTIYRDSYDTEDGKCSHVEDKLAIAYKNKCAYCERICKADIEHYRPKKGVTEDNTHLGYYWLCYEWTNLIPSCITCNREGAKHNKFPILGKRVISPPLLPNGSLNLTLCKAGTTPLRDETPYLLHPEVDDPVDYFVFELDVEGKGIRIKGIDIQGRGAETIRICLLNRNELKLDRVKSVIDDFKESIHSLFVLLERGDIDAPELKKDVIHQLRLLKNHSLNDEKTYTLLRKYIVASSTNFEKIVIPFLDSKIRRIVLEAFKSIEPLKPIL</sequence>
<dbReference type="HOGENOM" id="CLU_969402_0_0_10"/>
<evidence type="ECO:0000313" key="2">
    <source>
        <dbReference type="Proteomes" id="UP000004913"/>
    </source>
</evidence>
<gene>
    <name evidence="1" type="ORF">HMPREF9455_03488</name>
</gene>
<dbReference type="RefSeq" id="WP_006801021.1">
    <property type="nucleotide sequence ID" value="NZ_GL891989.1"/>
</dbReference>
<keyword evidence="2" id="KW-1185">Reference proteome</keyword>
<proteinExistence type="predicted"/>
<protein>
    <recommendedName>
        <fullName evidence="3">TIGR02646 family protein</fullName>
    </recommendedName>
</protein>
<evidence type="ECO:0000313" key="1">
    <source>
        <dbReference type="EMBL" id="EGK00156.1"/>
    </source>
</evidence>
<comment type="caution">
    <text evidence="1">The sequence shown here is derived from an EMBL/GenBank/DDBJ whole genome shotgun (WGS) entry which is preliminary data.</text>
</comment>